<dbReference type="EMBL" id="FQZR01000014">
    <property type="protein sequence ID" value="SHJ75039.1"/>
    <property type="molecule type" value="Genomic_DNA"/>
</dbReference>
<reference evidence="1 2" key="1">
    <citation type="submission" date="2016-11" db="EMBL/GenBank/DDBJ databases">
        <authorList>
            <person name="Varghese N."/>
            <person name="Submissions S."/>
        </authorList>
    </citation>
    <scope>NUCLEOTIDE SEQUENCE [LARGE SCALE GENOMIC DNA]</scope>
    <source>
        <strain evidence="1 2">DSM 17919</strain>
    </source>
</reference>
<gene>
    <name evidence="1" type="ORF">SAMN05660830_03142</name>
</gene>
<protein>
    <submittedName>
        <fullName evidence="1">Uncharacterized protein</fullName>
    </submittedName>
</protein>
<dbReference type="AlphaFoldDB" id="A0A8G2FCE7"/>
<accession>A0A8G2FCE7</accession>
<evidence type="ECO:0000313" key="1">
    <source>
        <dbReference type="EMBL" id="SHJ75039.1"/>
    </source>
</evidence>
<comment type="caution">
    <text evidence="1">The sequence shown here is derived from an EMBL/GenBank/DDBJ whole genome shotgun (WGS) entry which is preliminary data.</text>
</comment>
<sequence length="82" mass="9056">MPNSNLPTDLLDHLEYILSPIKAYAELLQKSEEDYASVAGHVLYSLCSDAGHRMEKLSDGLEDQFGSLTILDSLRTEVVCGK</sequence>
<name>A0A8G2FCE7_9BACT</name>
<evidence type="ECO:0000313" key="2">
    <source>
        <dbReference type="Proteomes" id="UP000184001"/>
    </source>
</evidence>
<dbReference type="RefSeq" id="WP_019999179.1">
    <property type="nucleotide sequence ID" value="NZ_CP192219.1"/>
</dbReference>
<organism evidence="1 2">
    <name type="scientific">Halodesulfovibrio aestuarii</name>
    <dbReference type="NCBI Taxonomy" id="126333"/>
    <lineage>
        <taxon>Bacteria</taxon>
        <taxon>Pseudomonadati</taxon>
        <taxon>Thermodesulfobacteriota</taxon>
        <taxon>Desulfovibrionia</taxon>
        <taxon>Desulfovibrionales</taxon>
        <taxon>Desulfovibrionaceae</taxon>
        <taxon>Halodesulfovibrio</taxon>
    </lineage>
</organism>
<dbReference type="Proteomes" id="UP000184001">
    <property type="component" value="Unassembled WGS sequence"/>
</dbReference>
<proteinExistence type="predicted"/>